<dbReference type="SUPFAM" id="SSF48264">
    <property type="entry name" value="Cytochrome P450"/>
    <property type="match status" value="1"/>
</dbReference>
<dbReference type="PANTHER" id="PTHR47950:SF14">
    <property type="entry name" value="CYTOCHROME P450 76A2-LIKE ISOFORM X1"/>
    <property type="match status" value="1"/>
</dbReference>
<dbReference type="GO" id="GO:0020037">
    <property type="term" value="F:heme binding"/>
    <property type="evidence" value="ECO:0007669"/>
    <property type="project" value="InterPro"/>
</dbReference>
<evidence type="ECO:0008006" key="5">
    <source>
        <dbReference type="Google" id="ProtNLM"/>
    </source>
</evidence>
<dbReference type="Proteomes" id="UP001202328">
    <property type="component" value="Unassembled WGS sequence"/>
</dbReference>
<keyword evidence="2" id="KW-0812">Transmembrane</keyword>
<organism evidence="3 4">
    <name type="scientific">Papaver atlanticum</name>
    <dbReference type="NCBI Taxonomy" id="357466"/>
    <lineage>
        <taxon>Eukaryota</taxon>
        <taxon>Viridiplantae</taxon>
        <taxon>Streptophyta</taxon>
        <taxon>Embryophyta</taxon>
        <taxon>Tracheophyta</taxon>
        <taxon>Spermatophyta</taxon>
        <taxon>Magnoliopsida</taxon>
        <taxon>Ranunculales</taxon>
        <taxon>Papaveraceae</taxon>
        <taxon>Papaveroideae</taxon>
        <taxon>Papaver</taxon>
    </lineage>
</organism>
<keyword evidence="4" id="KW-1185">Reference proteome</keyword>
<dbReference type="AlphaFoldDB" id="A0AAD4SPR0"/>
<dbReference type="EMBL" id="JAJJMB010008983">
    <property type="protein sequence ID" value="KAI3917534.1"/>
    <property type="molecule type" value="Genomic_DNA"/>
</dbReference>
<evidence type="ECO:0000313" key="3">
    <source>
        <dbReference type="EMBL" id="KAI3917534.1"/>
    </source>
</evidence>
<accession>A0AAD4SPR0</accession>
<name>A0AAD4SPR0_9MAGN</name>
<comment type="caution">
    <text evidence="3">The sequence shown here is derived from an EMBL/GenBank/DDBJ whole genome shotgun (WGS) entry which is preliminary data.</text>
</comment>
<dbReference type="GO" id="GO:0016705">
    <property type="term" value="F:oxidoreductase activity, acting on paired donors, with incorporation or reduction of molecular oxygen"/>
    <property type="evidence" value="ECO:0007669"/>
    <property type="project" value="InterPro"/>
</dbReference>
<comment type="similarity">
    <text evidence="1">Belongs to the cytochrome P450 family.</text>
</comment>
<keyword evidence="2" id="KW-1133">Transmembrane helix</keyword>
<dbReference type="GO" id="GO:0004497">
    <property type="term" value="F:monooxygenase activity"/>
    <property type="evidence" value="ECO:0007669"/>
    <property type="project" value="InterPro"/>
</dbReference>
<dbReference type="InterPro" id="IPR001128">
    <property type="entry name" value="Cyt_P450"/>
</dbReference>
<dbReference type="PANTHER" id="PTHR47950">
    <property type="entry name" value="CYTOCHROME P450, FAMILY 76, SUBFAMILY C, POLYPEPTIDE 5-RELATED"/>
    <property type="match status" value="1"/>
</dbReference>
<dbReference type="GO" id="GO:0033075">
    <property type="term" value="P:isoquinoline alkaloid biosynthetic process"/>
    <property type="evidence" value="ECO:0007669"/>
    <property type="project" value="UniProtKB-ARBA"/>
</dbReference>
<evidence type="ECO:0000256" key="1">
    <source>
        <dbReference type="ARBA" id="ARBA00010617"/>
    </source>
</evidence>
<proteinExistence type="inferred from homology"/>
<feature type="transmembrane region" description="Helical" evidence="2">
    <location>
        <begin position="6"/>
        <end position="28"/>
    </location>
</feature>
<reference evidence="3" key="1">
    <citation type="submission" date="2022-04" db="EMBL/GenBank/DDBJ databases">
        <title>A functionally conserved STORR gene fusion in Papaver species that diverged 16.8 million years ago.</title>
        <authorList>
            <person name="Catania T."/>
        </authorList>
    </citation>
    <scope>NUCLEOTIDE SEQUENCE</scope>
    <source>
        <strain evidence="3">S-188037</strain>
    </source>
</reference>
<dbReference type="Gene3D" id="1.10.630.10">
    <property type="entry name" value="Cytochrome P450"/>
    <property type="match status" value="1"/>
</dbReference>
<gene>
    <name evidence="3" type="ORF">MKW98_021296</name>
</gene>
<protein>
    <recommendedName>
        <fullName evidence="5">Cytochrome P450</fullName>
    </recommendedName>
</protein>
<sequence>MFVCTVIFLAVAAPLLLLLFYSTIFLKFKKKYGPIFMMRMSGLNTLVIASTDDAMQLLKTHHQSFINRHPLQTLQPPADDDYQATPYATYGPIWRINRRLFAKKFSRTTMNNTLGKRRQFVDQIIQWIMVEAKEGRSVEIKHLTSVAFANLLGNLFFSKDVMDLKSATGSELYQLLVEIVVVSSKLNLADLFPGLRKEKHNLANRMKKAVYAFVNIIEGLAKERRSTHVYFVGHEPTKLSDRYIIFFIMVSKFILEQFNDIFNPIRECTKR</sequence>
<dbReference type="InterPro" id="IPR036396">
    <property type="entry name" value="Cyt_P450_sf"/>
</dbReference>
<keyword evidence="2" id="KW-0472">Membrane</keyword>
<evidence type="ECO:0000313" key="4">
    <source>
        <dbReference type="Proteomes" id="UP001202328"/>
    </source>
</evidence>
<dbReference type="Pfam" id="PF00067">
    <property type="entry name" value="p450"/>
    <property type="match status" value="1"/>
</dbReference>
<evidence type="ECO:0000256" key="2">
    <source>
        <dbReference type="SAM" id="Phobius"/>
    </source>
</evidence>
<dbReference type="GO" id="GO:0005506">
    <property type="term" value="F:iron ion binding"/>
    <property type="evidence" value="ECO:0007669"/>
    <property type="project" value="InterPro"/>
</dbReference>